<dbReference type="EMBL" id="LT629706">
    <property type="protein sequence ID" value="SDN71637.1"/>
    <property type="molecule type" value="Genomic_DNA"/>
</dbReference>
<name>A0ABY0RD72_9PSED</name>
<dbReference type="GeneID" id="66760390"/>
<dbReference type="RefSeq" id="WP_060549877.1">
    <property type="nucleotide sequence ID" value="NZ_JYLI01000018.1"/>
</dbReference>
<gene>
    <name evidence="1" type="ORF">SAMN04490208_1228</name>
</gene>
<evidence type="ECO:0000313" key="2">
    <source>
        <dbReference type="Proteomes" id="UP000181903"/>
    </source>
</evidence>
<sequence length="106" mass="12330">MDDYKKATCYYRYEIEGKEKAGQIELPEKLKHPDSRYLLHKRLIGTISGDEPGYFLQTPQQHQTSHSGYLAGPANIVFGWIEFERGLESGAIDEYSFYRKDRLPKL</sequence>
<proteinExistence type="predicted"/>
<organism evidence="1 2">
    <name type="scientific">Pseudomonas poae</name>
    <dbReference type="NCBI Taxonomy" id="200451"/>
    <lineage>
        <taxon>Bacteria</taxon>
        <taxon>Pseudomonadati</taxon>
        <taxon>Pseudomonadota</taxon>
        <taxon>Gammaproteobacteria</taxon>
        <taxon>Pseudomonadales</taxon>
        <taxon>Pseudomonadaceae</taxon>
        <taxon>Pseudomonas</taxon>
    </lineage>
</organism>
<dbReference type="Proteomes" id="UP000181903">
    <property type="component" value="Chromosome I"/>
</dbReference>
<accession>A0ABY0RD72</accession>
<evidence type="ECO:0000313" key="1">
    <source>
        <dbReference type="EMBL" id="SDN71637.1"/>
    </source>
</evidence>
<protein>
    <submittedName>
        <fullName evidence="1">Uncharacterized protein</fullName>
    </submittedName>
</protein>
<reference evidence="1 2" key="1">
    <citation type="submission" date="2016-10" db="EMBL/GenBank/DDBJ databases">
        <authorList>
            <person name="Varghese N."/>
            <person name="Submissions S."/>
        </authorList>
    </citation>
    <scope>NUCLEOTIDE SEQUENCE [LARGE SCALE GENOMIC DNA]</scope>
    <source>
        <strain evidence="1 2">BS2776</strain>
    </source>
</reference>
<keyword evidence="2" id="KW-1185">Reference proteome</keyword>